<proteinExistence type="predicted"/>
<name>A0A0A9BPG3_ARUDO</name>
<dbReference type="EMBL" id="GBRH01236758">
    <property type="protein sequence ID" value="JAD61137.1"/>
    <property type="molecule type" value="Transcribed_RNA"/>
</dbReference>
<reference evidence="1" key="2">
    <citation type="journal article" date="2015" name="Data Brief">
        <title>Shoot transcriptome of the giant reed, Arundo donax.</title>
        <authorList>
            <person name="Barrero R.A."/>
            <person name="Guerrero F.D."/>
            <person name="Moolhuijzen P."/>
            <person name="Goolsby J.A."/>
            <person name="Tidwell J."/>
            <person name="Bellgard S.E."/>
            <person name="Bellgard M.I."/>
        </authorList>
    </citation>
    <scope>NUCLEOTIDE SEQUENCE</scope>
    <source>
        <tissue evidence="1">Shoot tissue taken approximately 20 cm above the soil surface</tissue>
    </source>
</reference>
<reference evidence="1" key="1">
    <citation type="submission" date="2014-09" db="EMBL/GenBank/DDBJ databases">
        <authorList>
            <person name="Magalhaes I.L.F."/>
            <person name="Oliveira U."/>
            <person name="Santos F.R."/>
            <person name="Vidigal T.H.D.A."/>
            <person name="Brescovit A.D."/>
            <person name="Santos A.J."/>
        </authorList>
    </citation>
    <scope>NUCLEOTIDE SEQUENCE</scope>
    <source>
        <tissue evidence="1">Shoot tissue taken approximately 20 cm above the soil surface</tissue>
    </source>
</reference>
<organism evidence="1">
    <name type="scientific">Arundo donax</name>
    <name type="common">Giant reed</name>
    <name type="synonym">Donax arundinaceus</name>
    <dbReference type="NCBI Taxonomy" id="35708"/>
    <lineage>
        <taxon>Eukaryota</taxon>
        <taxon>Viridiplantae</taxon>
        <taxon>Streptophyta</taxon>
        <taxon>Embryophyta</taxon>
        <taxon>Tracheophyta</taxon>
        <taxon>Spermatophyta</taxon>
        <taxon>Magnoliopsida</taxon>
        <taxon>Liliopsida</taxon>
        <taxon>Poales</taxon>
        <taxon>Poaceae</taxon>
        <taxon>PACMAD clade</taxon>
        <taxon>Arundinoideae</taxon>
        <taxon>Arundineae</taxon>
        <taxon>Arundo</taxon>
    </lineage>
</organism>
<sequence length="15" mass="1691">MKNRVASANAFKVVR</sequence>
<evidence type="ECO:0000313" key="1">
    <source>
        <dbReference type="EMBL" id="JAD61137.1"/>
    </source>
</evidence>
<protein>
    <submittedName>
        <fullName evidence="1">Uncharacterized protein</fullName>
    </submittedName>
</protein>
<accession>A0A0A9BPG3</accession>